<name>A0AA85KFH9_TRIRE</name>
<dbReference type="WBParaSite" id="TREG1_74230.1">
    <property type="protein sequence ID" value="TREG1_74230.1"/>
    <property type="gene ID" value="TREG1_74230"/>
</dbReference>
<sequence>MATNKTRTNRQLTNMQQKVEIDWTLAEEAVGWHRASGKCSSGTRKGSRELVVSARVTWRRSCEEELKQYGLTWMQVKRTAEDRSKWRRAVETLCSTRNPKEQ</sequence>
<dbReference type="Proteomes" id="UP000050795">
    <property type="component" value="Unassembled WGS sequence"/>
</dbReference>
<protein>
    <submittedName>
        <fullName evidence="2">Uncharacterized protein</fullName>
    </submittedName>
</protein>
<reference evidence="2" key="2">
    <citation type="submission" date="2023-11" db="UniProtKB">
        <authorList>
            <consortium name="WormBaseParasite"/>
        </authorList>
    </citation>
    <scope>IDENTIFICATION</scope>
</reference>
<reference evidence="1" key="1">
    <citation type="submission" date="2022-06" db="EMBL/GenBank/DDBJ databases">
        <authorList>
            <person name="Berger JAMES D."/>
            <person name="Berger JAMES D."/>
        </authorList>
    </citation>
    <scope>NUCLEOTIDE SEQUENCE [LARGE SCALE GENOMIC DNA]</scope>
</reference>
<organism evidence="1 2">
    <name type="scientific">Trichobilharzia regenti</name>
    <name type="common">Nasal bird schistosome</name>
    <dbReference type="NCBI Taxonomy" id="157069"/>
    <lineage>
        <taxon>Eukaryota</taxon>
        <taxon>Metazoa</taxon>
        <taxon>Spiralia</taxon>
        <taxon>Lophotrochozoa</taxon>
        <taxon>Platyhelminthes</taxon>
        <taxon>Trematoda</taxon>
        <taxon>Digenea</taxon>
        <taxon>Strigeidida</taxon>
        <taxon>Schistosomatoidea</taxon>
        <taxon>Schistosomatidae</taxon>
        <taxon>Trichobilharzia</taxon>
    </lineage>
</organism>
<dbReference type="AlphaFoldDB" id="A0AA85KFH9"/>
<evidence type="ECO:0000313" key="2">
    <source>
        <dbReference type="WBParaSite" id="TREG1_74230.1"/>
    </source>
</evidence>
<proteinExistence type="predicted"/>
<evidence type="ECO:0000313" key="1">
    <source>
        <dbReference type="Proteomes" id="UP000050795"/>
    </source>
</evidence>
<keyword evidence="1" id="KW-1185">Reference proteome</keyword>
<accession>A0AA85KFH9</accession>